<dbReference type="AlphaFoldDB" id="A0A166FV88"/>
<organism evidence="4 5">
    <name type="scientific">Sistotremastrum suecicum HHB10207 ss-3</name>
    <dbReference type="NCBI Taxonomy" id="1314776"/>
    <lineage>
        <taxon>Eukaryota</taxon>
        <taxon>Fungi</taxon>
        <taxon>Dikarya</taxon>
        <taxon>Basidiomycota</taxon>
        <taxon>Agaricomycotina</taxon>
        <taxon>Agaricomycetes</taxon>
        <taxon>Sistotremastrales</taxon>
        <taxon>Sistotremastraceae</taxon>
        <taxon>Sistotremastrum</taxon>
    </lineage>
</organism>
<evidence type="ECO:0000256" key="3">
    <source>
        <dbReference type="SAM" id="SignalP"/>
    </source>
</evidence>
<feature type="signal peptide" evidence="3">
    <location>
        <begin position="1"/>
        <end position="19"/>
    </location>
</feature>
<reference evidence="4 5" key="1">
    <citation type="journal article" date="2016" name="Mol. Biol. Evol.">
        <title>Comparative Genomics of Early-Diverging Mushroom-Forming Fungi Provides Insights into the Origins of Lignocellulose Decay Capabilities.</title>
        <authorList>
            <person name="Nagy L.G."/>
            <person name="Riley R."/>
            <person name="Tritt A."/>
            <person name="Adam C."/>
            <person name="Daum C."/>
            <person name="Floudas D."/>
            <person name="Sun H."/>
            <person name="Yadav J.S."/>
            <person name="Pangilinan J."/>
            <person name="Larsson K.H."/>
            <person name="Matsuura K."/>
            <person name="Barry K."/>
            <person name="Labutti K."/>
            <person name="Kuo R."/>
            <person name="Ohm R.A."/>
            <person name="Bhattacharya S.S."/>
            <person name="Shirouzu T."/>
            <person name="Yoshinaga Y."/>
            <person name="Martin F.M."/>
            <person name="Grigoriev I.V."/>
            <person name="Hibbett D.S."/>
        </authorList>
    </citation>
    <scope>NUCLEOTIDE SEQUENCE [LARGE SCALE GENOMIC DNA]</scope>
    <source>
        <strain evidence="4 5">HHB10207 ss-3</strain>
    </source>
</reference>
<keyword evidence="5" id="KW-1185">Reference proteome</keyword>
<keyword evidence="2" id="KW-0812">Transmembrane</keyword>
<feature type="compositionally biased region" description="Polar residues" evidence="1">
    <location>
        <begin position="31"/>
        <end position="42"/>
    </location>
</feature>
<name>A0A166FV88_9AGAM</name>
<gene>
    <name evidence="4" type="ORF">SISSUDRAFT_1031470</name>
</gene>
<sequence>MRFISSLVPCLLYATLVRGQISTPIPEGTEVPQSSTTTSAPSEITDAPGLLSIDSSESTYPATITECYLAQTVSGTLVAVEGFPGATDLPDGAECFEIIREGTLVAEIELFTVGPGGDTVTIGALSTASPSPSPTPAPKKSHSAAIAASVSAVGGLILVGLFIIWLRHRRRTSSASQMASSRAGAWVRRSGWVKDEKVAETEGIALEERKSPVHT</sequence>
<dbReference type="EMBL" id="KV428025">
    <property type="protein sequence ID" value="KZT41030.1"/>
    <property type="molecule type" value="Genomic_DNA"/>
</dbReference>
<proteinExistence type="predicted"/>
<dbReference type="Proteomes" id="UP000076798">
    <property type="component" value="Unassembled WGS sequence"/>
</dbReference>
<evidence type="ECO:0008006" key="6">
    <source>
        <dbReference type="Google" id="ProtNLM"/>
    </source>
</evidence>
<feature type="transmembrane region" description="Helical" evidence="2">
    <location>
        <begin position="144"/>
        <end position="166"/>
    </location>
</feature>
<keyword evidence="2" id="KW-1133">Transmembrane helix</keyword>
<feature type="chain" id="PRO_5007873529" description="Mid2 domain-containing protein" evidence="3">
    <location>
        <begin position="20"/>
        <end position="215"/>
    </location>
</feature>
<evidence type="ECO:0000256" key="2">
    <source>
        <dbReference type="SAM" id="Phobius"/>
    </source>
</evidence>
<keyword evidence="3" id="KW-0732">Signal</keyword>
<evidence type="ECO:0000256" key="1">
    <source>
        <dbReference type="SAM" id="MobiDB-lite"/>
    </source>
</evidence>
<protein>
    <recommendedName>
        <fullName evidence="6">Mid2 domain-containing protein</fullName>
    </recommendedName>
</protein>
<evidence type="ECO:0000313" key="5">
    <source>
        <dbReference type="Proteomes" id="UP000076798"/>
    </source>
</evidence>
<accession>A0A166FV88</accession>
<evidence type="ECO:0000313" key="4">
    <source>
        <dbReference type="EMBL" id="KZT41030.1"/>
    </source>
</evidence>
<feature type="region of interest" description="Disordered" evidence="1">
    <location>
        <begin position="24"/>
        <end position="52"/>
    </location>
</feature>
<keyword evidence="2" id="KW-0472">Membrane</keyword>